<keyword evidence="1" id="KW-0732">Signal</keyword>
<dbReference type="EMBL" id="QEAP01000120">
    <property type="protein sequence ID" value="TPX74545.1"/>
    <property type="molecule type" value="Genomic_DNA"/>
</dbReference>
<feature type="chain" id="PRO_5021386946" description="Alginate lyase 2 domain-containing protein" evidence="1">
    <location>
        <begin position="19"/>
        <end position="298"/>
    </location>
</feature>
<organism evidence="3 4">
    <name type="scientific">Chytriomyces confervae</name>
    <dbReference type="NCBI Taxonomy" id="246404"/>
    <lineage>
        <taxon>Eukaryota</taxon>
        <taxon>Fungi</taxon>
        <taxon>Fungi incertae sedis</taxon>
        <taxon>Chytridiomycota</taxon>
        <taxon>Chytridiomycota incertae sedis</taxon>
        <taxon>Chytridiomycetes</taxon>
        <taxon>Chytridiales</taxon>
        <taxon>Chytriomycetaceae</taxon>
        <taxon>Chytriomyces</taxon>
    </lineage>
</organism>
<gene>
    <name evidence="3" type="ORF">CcCBS67573_g04184</name>
</gene>
<accession>A0A507FFM9</accession>
<evidence type="ECO:0000259" key="2">
    <source>
        <dbReference type="Pfam" id="PF08787"/>
    </source>
</evidence>
<dbReference type="SUPFAM" id="SSF49899">
    <property type="entry name" value="Concanavalin A-like lectins/glucanases"/>
    <property type="match status" value="1"/>
</dbReference>
<evidence type="ECO:0000313" key="4">
    <source>
        <dbReference type="Proteomes" id="UP000320333"/>
    </source>
</evidence>
<proteinExistence type="predicted"/>
<dbReference type="AlphaFoldDB" id="A0A507FFM9"/>
<protein>
    <recommendedName>
        <fullName evidence="2">Alginate lyase 2 domain-containing protein</fullName>
    </recommendedName>
</protein>
<dbReference type="Pfam" id="PF08787">
    <property type="entry name" value="Alginate_lyase2"/>
    <property type="match status" value="1"/>
</dbReference>
<comment type="caution">
    <text evidence="3">The sequence shown here is derived from an EMBL/GenBank/DDBJ whole genome shotgun (WGS) entry which is preliminary data.</text>
</comment>
<feature type="signal peptide" evidence="1">
    <location>
        <begin position="1"/>
        <end position="18"/>
    </location>
</feature>
<dbReference type="InterPro" id="IPR013320">
    <property type="entry name" value="ConA-like_dom_sf"/>
</dbReference>
<dbReference type="Gene3D" id="2.60.120.200">
    <property type="match status" value="1"/>
</dbReference>
<name>A0A507FFM9_9FUNG</name>
<evidence type="ECO:0000313" key="3">
    <source>
        <dbReference type="EMBL" id="TPX74545.1"/>
    </source>
</evidence>
<feature type="domain" description="Alginate lyase 2" evidence="2">
    <location>
        <begin position="80"/>
        <end position="297"/>
    </location>
</feature>
<sequence length="298" mass="31567">MIASAVLSLVIFAAGARAVPLAADTTSSSAVVLAPSSSSSSRSFSATAGLVSSSSSSKATTTSSSSASPSPTVLTPAKFLNLTSWSVQMPVGATANSTTFQQVYQPALDKFTSPYFYVNAAQTAVVFNTPNTGITTGGTTSPRTELRQITPVGTTGWDAYSSTWHNLTISAQIDRYPQGYNTSSLVIFAQILSPTQGAEVIVRARDKKLIEMCTKTLGPCINLDTNYSFGEPFTFAFSASNNMTLVTYRKGTVSALVVVPLRPYPDFVFKTGSYCLMTPTTFPATEYCQVTMTSLKVV</sequence>
<reference evidence="3 4" key="1">
    <citation type="journal article" date="2019" name="Sci. Rep.">
        <title>Comparative genomics of chytrid fungi reveal insights into the obligate biotrophic and pathogenic lifestyle of Synchytrium endobioticum.</title>
        <authorList>
            <person name="van de Vossenberg B.T.L.H."/>
            <person name="Warris S."/>
            <person name="Nguyen H.D.T."/>
            <person name="van Gent-Pelzer M.P.E."/>
            <person name="Joly D.L."/>
            <person name="van de Geest H.C."/>
            <person name="Bonants P.J.M."/>
            <person name="Smith D.S."/>
            <person name="Levesque C.A."/>
            <person name="van der Lee T.A.J."/>
        </authorList>
    </citation>
    <scope>NUCLEOTIDE SEQUENCE [LARGE SCALE GENOMIC DNA]</scope>
    <source>
        <strain evidence="3 4">CBS 675.73</strain>
    </source>
</reference>
<dbReference type="Proteomes" id="UP000320333">
    <property type="component" value="Unassembled WGS sequence"/>
</dbReference>
<dbReference type="OrthoDB" id="2132422at2759"/>
<evidence type="ECO:0000256" key="1">
    <source>
        <dbReference type="SAM" id="SignalP"/>
    </source>
</evidence>
<dbReference type="InterPro" id="IPR014895">
    <property type="entry name" value="Alginate_lyase_2"/>
</dbReference>
<keyword evidence="4" id="KW-1185">Reference proteome</keyword>